<dbReference type="OrthoDB" id="6187633at2"/>
<dbReference type="PANTHER" id="PTHR42986">
    <property type="entry name" value="BENZALDEHYDE DEHYDROGENASE YFMT"/>
    <property type="match status" value="1"/>
</dbReference>
<dbReference type="InterPro" id="IPR016162">
    <property type="entry name" value="Ald_DH_N"/>
</dbReference>
<dbReference type="eggNOG" id="COG1012">
    <property type="taxonomic scope" value="Bacteria"/>
</dbReference>
<dbReference type="Gene3D" id="3.40.309.10">
    <property type="entry name" value="Aldehyde Dehydrogenase, Chain A, domain 2"/>
    <property type="match status" value="1"/>
</dbReference>
<dbReference type="GO" id="GO:0018479">
    <property type="term" value="F:benzaldehyde dehydrogenase (NAD+) activity"/>
    <property type="evidence" value="ECO:0007669"/>
    <property type="project" value="UniProtKB-EC"/>
</dbReference>
<dbReference type="Pfam" id="PF00171">
    <property type="entry name" value="Aldedh"/>
    <property type="match status" value="1"/>
</dbReference>
<comment type="similarity">
    <text evidence="1">Belongs to the aldehyde dehydrogenase family.</text>
</comment>
<dbReference type="CDD" id="cd07152">
    <property type="entry name" value="ALDH_BenzADH"/>
    <property type="match status" value="1"/>
</dbReference>
<dbReference type="PANTHER" id="PTHR42986:SF1">
    <property type="entry name" value="BENZALDEHYDE DEHYDROGENASE YFMT"/>
    <property type="match status" value="1"/>
</dbReference>
<keyword evidence="6" id="KW-1185">Reference proteome</keyword>
<dbReference type="Gene3D" id="3.40.605.10">
    <property type="entry name" value="Aldehyde Dehydrogenase, Chain A, domain 1"/>
    <property type="match status" value="1"/>
</dbReference>
<evidence type="ECO:0000259" key="4">
    <source>
        <dbReference type="Pfam" id="PF00171"/>
    </source>
</evidence>
<evidence type="ECO:0000313" key="5">
    <source>
        <dbReference type="EMBL" id="CAI09334.1"/>
    </source>
</evidence>
<dbReference type="EMBL" id="CR555306">
    <property type="protein sequence ID" value="CAI09334.1"/>
    <property type="molecule type" value="Genomic_DNA"/>
</dbReference>
<protein>
    <submittedName>
        <fullName evidence="5">Benzaldehyde dehydrogenase</fullName>
        <ecNumber evidence="5">1.2.1.28</ecNumber>
    </submittedName>
</protein>
<dbReference type="FunFam" id="3.40.309.10:FF:000009">
    <property type="entry name" value="Aldehyde dehydrogenase A"/>
    <property type="match status" value="1"/>
</dbReference>
<dbReference type="STRING" id="76114.ebA5642"/>
<feature type="domain" description="Aldehyde dehydrogenase" evidence="4">
    <location>
        <begin position="24"/>
        <end position="480"/>
    </location>
</feature>
<dbReference type="InterPro" id="IPR016163">
    <property type="entry name" value="Ald_DH_C"/>
</dbReference>
<name>Q5P030_AROAE</name>
<proteinExistence type="inferred from homology"/>
<reference evidence="5 6" key="1">
    <citation type="journal article" date="2005" name="Arch. Microbiol.">
        <title>The genome sequence of an anaerobic aromatic-degrading denitrifying bacterium, strain EbN1.</title>
        <authorList>
            <person name="Rabus R."/>
            <person name="Kube M."/>
            <person name="Heider J."/>
            <person name="Beck A."/>
            <person name="Heitmann K."/>
            <person name="Widdel F."/>
            <person name="Reinhardt R."/>
        </authorList>
    </citation>
    <scope>NUCLEOTIDE SEQUENCE [LARGE SCALE GENOMIC DNA]</scope>
    <source>
        <strain evidence="5 6">EbN1</strain>
    </source>
</reference>
<sequence length="491" mass="52295">MGDEAMEERFVNRMSMGKGWIGGWTDLDGGVLAVTEPATGERLAEVGLASAGDVRRAAQLAAEAQPAWAAMPFLKRAAIFRRAAVILEREQQAVADWIVRETGGIRPKAEGEVAAVINHLHEAAAMLTQPRGLILPSDEGTLSYARRVPHGVVGVISPFNFPFLLSSRSLTPALGAGNAVVLKPDPRTPVSGGLLLALLFEAAGLPPNLLQVLPGEAEAGEAVVTDPDITMISFTGSTAVGRRVGELAGRHLKKVALELGGKNSLIVLDDADVDLAVSNGAFASWMHQGQICMSAGRHLVHEKVADAYVERMARKAKSLPVGDPYREAVALGPLITAKQLDRVERIVSESVRAGARLKAGGTARGQCYSPTVLDGVTPSMPAFREEIFGPVVSVTTFASDDEAVRLANDTEYGLSAGILTRSMTRGKAIAERLRVGLVHINDQTVIDDGFMPMGGRGASGNGSRHGGPANWDEFTQWQWVTYRDTPPEYPF</sequence>
<keyword evidence="2 5" id="KW-0560">Oxidoreductase</keyword>
<dbReference type="AlphaFoldDB" id="Q5P030"/>
<organism evidence="5 6">
    <name type="scientific">Aromatoleum aromaticum (strain DSM 19018 / LMG 30748 / EbN1)</name>
    <name type="common">Azoarcus sp. (strain EbN1)</name>
    <dbReference type="NCBI Taxonomy" id="76114"/>
    <lineage>
        <taxon>Bacteria</taxon>
        <taxon>Pseudomonadati</taxon>
        <taxon>Pseudomonadota</taxon>
        <taxon>Betaproteobacteria</taxon>
        <taxon>Rhodocyclales</taxon>
        <taxon>Rhodocyclaceae</taxon>
        <taxon>Aromatoleum</taxon>
    </lineage>
</organism>
<evidence type="ECO:0000256" key="2">
    <source>
        <dbReference type="ARBA" id="ARBA00023002"/>
    </source>
</evidence>
<evidence type="ECO:0000313" key="6">
    <source>
        <dbReference type="Proteomes" id="UP000006552"/>
    </source>
</evidence>
<evidence type="ECO:0000256" key="3">
    <source>
        <dbReference type="ARBA" id="ARBA00023027"/>
    </source>
</evidence>
<accession>Q5P030</accession>
<evidence type="ECO:0000256" key="1">
    <source>
        <dbReference type="ARBA" id="ARBA00009986"/>
    </source>
</evidence>
<dbReference type="SUPFAM" id="SSF53720">
    <property type="entry name" value="ALDH-like"/>
    <property type="match status" value="1"/>
</dbReference>
<dbReference type="InterPro" id="IPR016161">
    <property type="entry name" value="Ald_DH/histidinol_DH"/>
</dbReference>
<keyword evidence="3" id="KW-0520">NAD</keyword>
<dbReference type="HOGENOM" id="CLU_005391_1_0_4"/>
<dbReference type="InterPro" id="IPR015590">
    <property type="entry name" value="Aldehyde_DH_dom"/>
</dbReference>
<dbReference type="EC" id="1.2.1.28" evidence="5"/>
<gene>
    <name evidence="5" type="primary">ald</name>
    <name evidence="5" type="ORF">ebA5642</name>
</gene>
<dbReference type="Proteomes" id="UP000006552">
    <property type="component" value="Chromosome"/>
</dbReference>
<dbReference type="KEGG" id="eba:ebA5642"/>